<dbReference type="Pfam" id="PF00487">
    <property type="entry name" value="FA_desaturase"/>
    <property type="match status" value="1"/>
</dbReference>
<feature type="transmembrane region" description="Helical" evidence="2">
    <location>
        <begin position="279"/>
        <end position="300"/>
    </location>
</feature>
<dbReference type="EMBL" id="KX651617">
    <property type="protein sequence ID" value="AOG21009.1"/>
    <property type="molecule type" value="Genomic_DNA"/>
</dbReference>
<evidence type="ECO:0000313" key="4">
    <source>
        <dbReference type="EMBL" id="AOG21009.1"/>
    </source>
</evidence>
<organism evidence="4">
    <name type="scientific">Thraustochytrium sp. (strain ATCC 26185 / S-3)</name>
    <dbReference type="NCBI Taxonomy" id="672127"/>
    <lineage>
        <taxon>Eukaryota</taxon>
        <taxon>Sar</taxon>
        <taxon>Stramenopiles</taxon>
        <taxon>Bigyra</taxon>
        <taxon>Labyrinthulomycetes</taxon>
        <taxon>Thraustochytrida</taxon>
        <taxon>Thraustochytriidae</taxon>
        <taxon>Thraustochytrium</taxon>
    </lineage>
</organism>
<keyword evidence="2" id="KW-0472">Membrane</keyword>
<reference evidence="4" key="1">
    <citation type="journal article" date="2016" name="J. Lipid Res.">
        <title>Biosynthetic mechanism of very long chain polyunsaturated fatty acids in Thraustochytrium sp. 26185.</title>
        <authorList>
            <person name="Meesapyodsuk D."/>
            <person name="Qiu X."/>
        </authorList>
    </citation>
    <scope>NUCLEOTIDE SEQUENCE</scope>
    <source>
        <strain evidence="4">ATCC 26185</strain>
    </source>
</reference>
<evidence type="ECO:0000256" key="1">
    <source>
        <dbReference type="SAM" id="MobiDB-lite"/>
    </source>
</evidence>
<feature type="transmembrane region" description="Helical" evidence="2">
    <location>
        <begin position="92"/>
        <end position="115"/>
    </location>
</feature>
<dbReference type="InterPro" id="IPR012171">
    <property type="entry name" value="Fatty_acid_desaturase"/>
</dbReference>
<accession>A0A1B3PEH5</accession>
<feature type="transmembrane region" description="Helical" evidence="2">
    <location>
        <begin position="67"/>
        <end position="86"/>
    </location>
</feature>
<feature type="domain" description="Fatty acid desaturase" evidence="3">
    <location>
        <begin position="98"/>
        <end position="374"/>
    </location>
</feature>
<feature type="compositionally biased region" description="Low complexity" evidence="1">
    <location>
        <begin position="17"/>
        <end position="32"/>
    </location>
</feature>
<sequence>MCKVEPTRHEQTATAKPEALAPAEPQEQQQQPIIHGKHNPDLPTLGEIRAVVPKHCFERSLVTSSLYLGRDLVMAACLLFLARQYLPVYDMGLSGALGWTAYVIVQGTVCAGLWVLGHECGHQAFSNYRIVNDGVGYLVHTSLLVPYFSWAYTHGLHHARVNHMLDGESHTPNLQKKVAASFQKFCDMMGDEAFAVLHVFIYLLLAWPLYIINGSGASKRNHEGKRWSKDFWKRPNHFMPTSELFPDKMRVKAAISTIGVLTVIAGLCYWGAVEGGRTVLLQYFLPYLVVNAYLIGFTWMQHTHPDVPHLGEDEWSWVAGTVLTVDRPYPPFIDVLTHRIGSTHVAHHLFSKMPWYHAREATTHIRALLEPKGVYNYDPMPFYKALFHTAKHCHYMEGVEGIQFFKHATAQPKAKTL</sequence>
<evidence type="ECO:0000256" key="2">
    <source>
        <dbReference type="SAM" id="Phobius"/>
    </source>
</evidence>
<gene>
    <name evidence="4" type="primary">D12</name>
</gene>
<proteinExistence type="predicted"/>
<name>A0A1B3PEH5_THRS2</name>
<keyword evidence="2" id="KW-1133">Transmembrane helix</keyword>
<dbReference type="InterPro" id="IPR005804">
    <property type="entry name" value="FA_desaturase_dom"/>
</dbReference>
<feature type="transmembrane region" description="Helical" evidence="2">
    <location>
        <begin position="135"/>
        <end position="152"/>
    </location>
</feature>
<keyword evidence="2" id="KW-0812">Transmembrane</keyword>
<dbReference type="PANTHER" id="PTHR32100">
    <property type="entry name" value="OMEGA-6 FATTY ACID DESATURASE, CHLOROPLASTIC"/>
    <property type="match status" value="1"/>
</dbReference>
<feature type="compositionally biased region" description="Basic and acidic residues" evidence="1">
    <location>
        <begin position="1"/>
        <end position="11"/>
    </location>
</feature>
<dbReference type="GO" id="GO:0006629">
    <property type="term" value="P:lipid metabolic process"/>
    <property type="evidence" value="ECO:0007669"/>
    <property type="project" value="InterPro"/>
</dbReference>
<dbReference type="CDD" id="cd03507">
    <property type="entry name" value="Delta12-FADS-like"/>
    <property type="match status" value="1"/>
</dbReference>
<feature type="region of interest" description="Disordered" evidence="1">
    <location>
        <begin position="1"/>
        <end position="36"/>
    </location>
</feature>
<protein>
    <submittedName>
        <fullName evidence="4">Delta12 desaturase</fullName>
    </submittedName>
</protein>
<evidence type="ECO:0000259" key="3">
    <source>
        <dbReference type="Pfam" id="PF00487"/>
    </source>
</evidence>
<feature type="transmembrane region" description="Helical" evidence="2">
    <location>
        <begin position="193"/>
        <end position="212"/>
    </location>
</feature>
<dbReference type="AlphaFoldDB" id="A0A1B3PEH5"/>
<feature type="transmembrane region" description="Helical" evidence="2">
    <location>
        <begin position="253"/>
        <end position="273"/>
    </location>
</feature>
<dbReference type="GO" id="GO:0016491">
    <property type="term" value="F:oxidoreductase activity"/>
    <property type="evidence" value="ECO:0007669"/>
    <property type="project" value="InterPro"/>
</dbReference>